<dbReference type="Proteomes" id="UP001278571">
    <property type="component" value="Unassembled WGS sequence"/>
</dbReference>
<evidence type="ECO:0000313" key="2">
    <source>
        <dbReference type="Proteomes" id="UP001278571"/>
    </source>
</evidence>
<reference evidence="1 2" key="1">
    <citation type="submission" date="2023-10" db="EMBL/GenBank/DDBJ databases">
        <authorList>
            <person name="Wang X.X."/>
        </authorList>
    </citation>
    <scope>NUCLEOTIDE SEQUENCE [LARGE SCALE GENOMIC DNA]</scope>
    <source>
        <strain evidence="1 2">NBRC 12816</strain>
    </source>
</reference>
<sequence length="116" mass="12698">QIFTEGATARGIPDAKAVEVFELMAKFADYGFNKSHAAAYALVSYQTAWMKANHPVPFIAACMSLAITNTDKLAALRQEAERMGIRVLPPHINLSDADFKVERLEGGQLAIRYALA</sequence>
<feature type="non-terminal residue" evidence="1">
    <location>
        <position position="1"/>
    </location>
</feature>
<proteinExistence type="predicted"/>
<evidence type="ECO:0000313" key="1">
    <source>
        <dbReference type="EMBL" id="MDX2293622.1"/>
    </source>
</evidence>
<evidence type="ECO:0008006" key="3">
    <source>
        <dbReference type="Google" id="ProtNLM"/>
    </source>
</evidence>
<dbReference type="PANTHER" id="PTHR32294:SF0">
    <property type="entry name" value="DNA POLYMERASE III SUBUNIT ALPHA"/>
    <property type="match status" value="1"/>
</dbReference>
<dbReference type="PANTHER" id="PTHR32294">
    <property type="entry name" value="DNA POLYMERASE III SUBUNIT ALPHA"/>
    <property type="match status" value="1"/>
</dbReference>
<gene>
    <name evidence="1" type="ORF">R2363_15765</name>
</gene>
<organism evidence="1 2">
    <name type="scientific">Streptomyces roseolus</name>
    <dbReference type="NCBI Taxonomy" id="67358"/>
    <lineage>
        <taxon>Bacteria</taxon>
        <taxon>Bacillati</taxon>
        <taxon>Actinomycetota</taxon>
        <taxon>Actinomycetes</taxon>
        <taxon>Kitasatosporales</taxon>
        <taxon>Streptomycetaceae</taxon>
        <taxon>Streptomyces</taxon>
    </lineage>
</organism>
<feature type="non-terminal residue" evidence="1">
    <location>
        <position position="116"/>
    </location>
</feature>
<protein>
    <recommendedName>
        <fullName evidence="3">DNA polymerase III subunit alpha</fullName>
    </recommendedName>
</protein>
<accession>A0ABU4K7B7</accession>
<dbReference type="EMBL" id="JAWJZF010000369">
    <property type="protein sequence ID" value="MDX2293622.1"/>
    <property type="molecule type" value="Genomic_DNA"/>
</dbReference>
<keyword evidence="2" id="KW-1185">Reference proteome</keyword>
<comment type="caution">
    <text evidence="1">The sequence shown here is derived from an EMBL/GenBank/DDBJ whole genome shotgun (WGS) entry which is preliminary data.</text>
</comment>
<name>A0ABU4K7B7_9ACTN</name>
<dbReference type="InterPro" id="IPR004805">
    <property type="entry name" value="DnaE2/DnaE/PolC"/>
</dbReference>
<dbReference type="Gene3D" id="1.10.150.870">
    <property type="match status" value="1"/>
</dbReference>